<feature type="region of interest" description="Disordered" evidence="1">
    <location>
        <begin position="1"/>
        <end position="27"/>
    </location>
</feature>
<name>A0A9J6B6R4_SOLCO</name>
<sequence length="87" mass="9658">MLIPIVKNNNNNNNNNNNKRGRTGAGRGNILAQMGNQKLVATNIASTNGLNIDHPMYKEFFNFMQSKQGKDNVPQSYSTVLTDEEST</sequence>
<dbReference type="AlphaFoldDB" id="A0A9J6B6R4"/>
<dbReference type="Proteomes" id="UP000824120">
    <property type="component" value="Chromosome 1"/>
</dbReference>
<protein>
    <submittedName>
        <fullName evidence="2">Uncharacterized protein</fullName>
    </submittedName>
</protein>
<evidence type="ECO:0000313" key="2">
    <source>
        <dbReference type="EMBL" id="KAG5632290.1"/>
    </source>
</evidence>
<feature type="compositionally biased region" description="Low complexity" evidence="1">
    <location>
        <begin position="8"/>
        <end position="18"/>
    </location>
</feature>
<evidence type="ECO:0000256" key="1">
    <source>
        <dbReference type="SAM" id="MobiDB-lite"/>
    </source>
</evidence>
<dbReference type="OrthoDB" id="1743486at2759"/>
<accession>A0A9J6B6R4</accession>
<comment type="caution">
    <text evidence="2">The sequence shown here is derived from an EMBL/GenBank/DDBJ whole genome shotgun (WGS) entry which is preliminary data.</text>
</comment>
<reference evidence="2 3" key="1">
    <citation type="submission" date="2020-09" db="EMBL/GenBank/DDBJ databases">
        <title>De no assembly of potato wild relative species, Solanum commersonii.</title>
        <authorList>
            <person name="Cho K."/>
        </authorList>
    </citation>
    <scope>NUCLEOTIDE SEQUENCE [LARGE SCALE GENOMIC DNA]</scope>
    <source>
        <strain evidence="2">LZ3.2</strain>
        <tissue evidence="2">Leaf</tissue>
    </source>
</reference>
<organism evidence="2 3">
    <name type="scientific">Solanum commersonii</name>
    <name type="common">Commerson's wild potato</name>
    <name type="synonym">Commerson's nightshade</name>
    <dbReference type="NCBI Taxonomy" id="4109"/>
    <lineage>
        <taxon>Eukaryota</taxon>
        <taxon>Viridiplantae</taxon>
        <taxon>Streptophyta</taxon>
        <taxon>Embryophyta</taxon>
        <taxon>Tracheophyta</taxon>
        <taxon>Spermatophyta</taxon>
        <taxon>Magnoliopsida</taxon>
        <taxon>eudicotyledons</taxon>
        <taxon>Gunneridae</taxon>
        <taxon>Pentapetalae</taxon>
        <taxon>asterids</taxon>
        <taxon>lamiids</taxon>
        <taxon>Solanales</taxon>
        <taxon>Solanaceae</taxon>
        <taxon>Solanoideae</taxon>
        <taxon>Solaneae</taxon>
        <taxon>Solanum</taxon>
    </lineage>
</organism>
<evidence type="ECO:0000313" key="3">
    <source>
        <dbReference type="Proteomes" id="UP000824120"/>
    </source>
</evidence>
<dbReference type="EMBL" id="JACXVP010000001">
    <property type="protein sequence ID" value="KAG5632290.1"/>
    <property type="molecule type" value="Genomic_DNA"/>
</dbReference>
<gene>
    <name evidence="2" type="ORF">H5410_004007</name>
</gene>
<keyword evidence="3" id="KW-1185">Reference proteome</keyword>
<proteinExistence type="predicted"/>